<comment type="caution">
    <text evidence="4">The sequence shown here is derived from an EMBL/GenBank/DDBJ whole genome shotgun (WGS) entry which is preliminary data.</text>
</comment>
<dbReference type="InterPro" id="IPR050963">
    <property type="entry name" value="Sirohydro_Cobaltochel/CbiX"/>
</dbReference>
<evidence type="ECO:0000313" key="4">
    <source>
        <dbReference type="EMBL" id="GAA0209350.1"/>
    </source>
</evidence>
<keyword evidence="5" id="KW-1185">Reference proteome</keyword>
<dbReference type="Gene3D" id="3.40.50.1400">
    <property type="match status" value="2"/>
</dbReference>
<evidence type="ECO:0000256" key="1">
    <source>
        <dbReference type="ARBA" id="ARBA00022723"/>
    </source>
</evidence>
<dbReference type="InterPro" id="IPR002762">
    <property type="entry name" value="CbiX-like"/>
</dbReference>
<feature type="region of interest" description="Disordered" evidence="3">
    <location>
        <begin position="241"/>
        <end position="272"/>
    </location>
</feature>
<keyword evidence="1" id="KW-0479">Metal-binding</keyword>
<keyword evidence="2" id="KW-0456">Lyase</keyword>
<gene>
    <name evidence="4" type="ORF">GCM10010492_03830</name>
</gene>
<evidence type="ECO:0000256" key="3">
    <source>
        <dbReference type="SAM" id="MobiDB-lite"/>
    </source>
</evidence>
<dbReference type="PANTHER" id="PTHR33542">
    <property type="entry name" value="SIROHYDROCHLORIN FERROCHELATASE, CHLOROPLASTIC"/>
    <property type="match status" value="1"/>
</dbReference>
<dbReference type="EMBL" id="BAAABU010000001">
    <property type="protein sequence ID" value="GAA0209350.1"/>
    <property type="molecule type" value="Genomic_DNA"/>
</dbReference>
<feature type="compositionally biased region" description="Low complexity" evidence="3">
    <location>
        <begin position="244"/>
        <end position="272"/>
    </location>
</feature>
<accession>A0ABN0T1N8</accession>
<evidence type="ECO:0000256" key="2">
    <source>
        <dbReference type="ARBA" id="ARBA00023239"/>
    </source>
</evidence>
<evidence type="ECO:0000313" key="5">
    <source>
        <dbReference type="Proteomes" id="UP001500416"/>
    </source>
</evidence>
<dbReference type="PANTHER" id="PTHR33542:SF5">
    <property type="entry name" value="FERROCHELATASE CHE1"/>
    <property type="match status" value="1"/>
</dbReference>
<dbReference type="CDD" id="cd03416">
    <property type="entry name" value="CbiX_SirB_N"/>
    <property type="match status" value="1"/>
</dbReference>
<dbReference type="Pfam" id="PF01903">
    <property type="entry name" value="CbiX"/>
    <property type="match status" value="2"/>
</dbReference>
<protein>
    <submittedName>
        <fullName evidence="4">Sirohydrochlorin chelatase</fullName>
    </submittedName>
</protein>
<dbReference type="Proteomes" id="UP001500416">
    <property type="component" value="Unassembled WGS sequence"/>
</dbReference>
<organism evidence="4 5">
    <name type="scientific">Saccharothrix mutabilis subsp. mutabilis</name>
    <dbReference type="NCBI Taxonomy" id="66855"/>
    <lineage>
        <taxon>Bacteria</taxon>
        <taxon>Bacillati</taxon>
        <taxon>Actinomycetota</taxon>
        <taxon>Actinomycetes</taxon>
        <taxon>Pseudonocardiales</taxon>
        <taxon>Pseudonocardiaceae</taxon>
        <taxon>Saccharothrix</taxon>
    </lineage>
</organism>
<dbReference type="RefSeq" id="WP_343931795.1">
    <property type="nucleotide sequence ID" value="NZ_BAAABU010000001.1"/>
</dbReference>
<dbReference type="SUPFAM" id="SSF53800">
    <property type="entry name" value="Chelatase"/>
    <property type="match status" value="1"/>
</dbReference>
<proteinExistence type="predicted"/>
<sequence length="272" mass="28187">MTSALMLVAHGSRDPRHAATVAAIADRVRALRPDLAVAPAFLDFDHPGPPECVDVLAAGGASDVVAVPLLLTSAFHDKVDLPAVLRADHGVAVRRSAVLGPSRLLVRALERRLAEAGVRRVDRASTGLVLAAAGSTDPDAVAVVRRIARVWAGSGWRAVVPAFATGSSPTGVPAPEDAVRALRAAGVRRVAVARYVICPGRLSDRIERGAADADVVAAELGDAPELVRLVLDRYRATARLRPRAAGTTSSGSSPLPGADRGGAARPVPRGRR</sequence>
<name>A0ABN0T1N8_9PSEU</name>
<reference evidence="4 5" key="1">
    <citation type="journal article" date="2019" name="Int. J. Syst. Evol. Microbiol.">
        <title>The Global Catalogue of Microorganisms (GCM) 10K type strain sequencing project: providing services to taxonomists for standard genome sequencing and annotation.</title>
        <authorList>
            <consortium name="The Broad Institute Genomics Platform"/>
            <consortium name="The Broad Institute Genome Sequencing Center for Infectious Disease"/>
            <person name="Wu L."/>
            <person name="Ma J."/>
        </authorList>
    </citation>
    <scope>NUCLEOTIDE SEQUENCE [LARGE SCALE GENOMIC DNA]</scope>
    <source>
        <strain evidence="4 5">JCM 3380</strain>
    </source>
</reference>